<feature type="transmembrane region" description="Helical" evidence="6">
    <location>
        <begin position="24"/>
        <end position="43"/>
    </location>
</feature>
<evidence type="ECO:0000256" key="5">
    <source>
        <dbReference type="ARBA" id="ARBA00023136"/>
    </source>
</evidence>
<evidence type="ECO:0000256" key="2">
    <source>
        <dbReference type="ARBA" id="ARBA00010265"/>
    </source>
</evidence>
<keyword evidence="3 6" id="KW-0812">Transmembrane</keyword>
<accession>A0A2G9YIC0</accession>
<evidence type="ECO:0008006" key="9">
    <source>
        <dbReference type="Google" id="ProtNLM"/>
    </source>
</evidence>
<evidence type="ECO:0000256" key="4">
    <source>
        <dbReference type="ARBA" id="ARBA00022989"/>
    </source>
</evidence>
<dbReference type="Gene3D" id="2.40.128.260">
    <property type="entry name" value="Type IV secretion system, VirB10/TraB/TrbI"/>
    <property type="match status" value="1"/>
</dbReference>
<dbReference type="Pfam" id="PF03743">
    <property type="entry name" value="TrbI"/>
    <property type="match status" value="1"/>
</dbReference>
<keyword evidence="4 6" id="KW-1133">Transmembrane helix</keyword>
<keyword evidence="5 6" id="KW-0472">Membrane</keyword>
<dbReference type="EMBL" id="PCRK01000141">
    <property type="protein sequence ID" value="PIP18944.1"/>
    <property type="molecule type" value="Genomic_DNA"/>
</dbReference>
<comment type="caution">
    <text evidence="7">The sequence shown here is derived from an EMBL/GenBank/DDBJ whole genome shotgun (WGS) entry which is preliminary data.</text>
</comment>
<gene>
    <name evidence="7" type="ORF">COX41_05545</name>
</gene>
<feature type="non-terminal residue" evidence="7">
    <location>
        <position position="411"/>
    </location>
</feature>
<protein>
    <recommendedName>
        <fullName evidence="9">Conjugal transfer protein TraB</fullName>
    </recommendedName>
</protein>
<evidence type="ECO:0000313" key="8">
    <source>
        <dbReference type="Proteomes" id="UP000231292"/>
    </source>
</evidence>
<reference evidence="7 8" key="1">
    <citation type="submission" date="2017-09" db="EMBL/GenBank/DDBJ databases">
        <title>Depth-based differentiation of microbial function through sediment-hosted aquifers and enrichment of novel symbionts in the deep terrestrial subsurface.</title>
        <authorList>
            <person name="Probst A.J."/>
            <person name="Ladd B."/>
            <person name="Jarett J.K."/>
            <person name="Geller-Mcgrath D.E."/>
            <person name="Sieber C.M."/>
            <person name="Emerson J.B."/>
            <person name="Anantharaman K."/>
            <person name="Thomas B.C."/>
            <person name="Malmstrom R."/>
            <person name="Stieglmeier M."/>
            <person name="Klingl A."/>
            <person name="Woyke T."/>
            <person name="Ryan C.M."/>
            <person name="Banfield J.F."/>
        </authorList>
    </citation>
    <scope>NUCLEOTIDE SEQUENCE [LARGE SCALE GENOMIC DNA]</scope>
    <source>
        <strain evidence="7">CG23_combo_of_CG06-09_8_20_14_all_41_10</strain>
    </source>
</reference>
<sequence>MKITLDKIPGFNKLPPVLRNNPKLAFTIIFSLIIALTLLLFAGSKETRKIQKSLGLVETKKTASLAEDKDVGVITGSVDTKSYVNRIEKQYYDISSKFDSLNERIAVLEKSSQDLRKNQTQVSRIVIDLDKRVTDKLEQNTGLTKKNLERGQSTGSLEETLLNPLSMSQPAGKTTNLEMAKVGEIKIEEKVPGKRYVYLPLGSFVKCTLLTGVYAPANESNLLPVLISVDEAFYGPNNTRIPLKGAFAIGKAVGDVVSKRAVIQVVSFSTVLPDGKVFEHEANLGYLADSDGRLGIQGEVIYNTGRQLSLDFLSGFLAGGSEALSQAETSTVVGAYGQTSRNVTGNTGRYAMFSGLANSAQGMSSYYQKQLEAMIPAVKIEAGKKVGRFKLLTQHFTEFFMRCIKTKCFPR</sequence>
<dbReference type="CDD" id="cd16430">
    <property type="entry name" value="TraB"/>
    <property type="match status" value="1"/>
</dbReference>
<evidence type="ECO:0000313" key="7">
    <source>
        <dbReference type="EMBL" id="PIP18944.1"/>
    </source>
</evidence>
<proteinExistence type="inferred from homology"/>
<name>A0A2G9YIC0_9BACT</name>
<dbReference type="GO" id="GO:0016020">
    <property type="term" value="C:membrane"/>
    <property type="evidence" value="ECO:0007669"/>
    <property type="project" value="UniProtKB-SubCell"/>
</dbReference>
<dbReference type="InterPro" id="IPR005498">
    <property type="entry name" value="T4SS_VirB10/TraB/TrbI"/>
</dbReference>
<organism evidence="7 8">
    <name type="scientific">Candidatus Sherwoodlollariibacterium unditelluris</name>
    <dbReference type="NCBI Taxonomy" id="1974757"/>
    <lineage>
        <taxon>Bacteria</taxon>
        <taxon>Pseudomonadati</taxon>
        <taxon>Candidatus Omnitrophota</taxon>
        <taxon>Candidatus Sherwoodlollariibacterium</taxon>
    </lineage>
</organism>
<evidence type="ECO:0000256" key="1">
    <source>
        <dbReference type="ARBA" id="ARBA00004167"/>
    </source>
</evidence>
<evidence type="ECO:0000256" key="3">
    <source>
        <dbReference type="ARBA" id="ARBA00022692"/>
    </source>
</evidence>
<evidence type="ECO:0000256" key="6">
    <source>
        <dbReference type="SAM" id="Phobius"/>
    </source>
</evidence>
<comment type="similarity">
    <text evidence="2">Belongs to the TrbI/VirB10 family.</text>
</comment>
<dbReference type="AlphaFoldDB" id="A0A2G9YIC0"/>
<dbReference type="InterPro" id="IPR042217">
    <property type="entry name" value="T4SS_VirB10/TrbI"/>
</dbReference>
<comment type="subcellular location">
    <subcellularLocation>
        <location evidence="1">Membrane</location>
        <topology evidence="1">Single-pass membrane protein</topology>
    </subcellularLocation>
</comment>
<dbReference type="Proteomes" id="UP000231292">
    <property type="component" value="Unassembled WGS sequence"/>
</dbReference>